<protein>
    <submittedName>
        <fullName evidence="1">Uncharacterized protein</fullName>
    </submittedName>
</protein>
<evidence type="ECO:0000313" key="1">
    <source>
        <dbReference type="EMBL" id="CAB4165363.1"/>
    </source>
</evidence>
<proteinExistence type="predicted"/>
<reference evidence="1" key="1">
    <citation type="submission" date="2020-04" db="EMBL/GenBank/DDBJ databases">
        <authorList>
            <person name="Chiriac C."/>
            <person name="Salcher M."/>
            <person name="Ghai R."/>
            <person name="Kavagutti S V."/>
        </authorList>
    </citation>
    <scope>NUCLEOTIDE SEQUENCE</scope>
</reference>
<sequence length="74" mass="8659">MENKKPQIVTIDNVEYDANDFTEQQMLLFQHCIDLDRKIASTNFQLQQLQVGKEAFFKLLKEAIDVQDVEPKTD</sequence>
<accession>A0A6J5P215</accession>
<dbReference type="EMBL" id="LR796769">
    <property type="protein sequence ID" value="CAB4165363.1"/>
    <property type="molecule type" value="Genomic_DNA"/>
</dbReference>
<organism evidence="1">
    <name type="scientific">uncultured Caudovirales phage</name>
    <dbReference type="NCBI Taxonomy" id="2100421"/>
    <lineage>
        <taxon>Viruses</taxon>
        <taxon>Duplodnaviria</taxon>
        <taxon>Heunggongvirae</taxon>
        <taxon>Uroviricota</taxon>
        <taxon>Caudoviricetes</taxon>
        <taxon>Peduoviridae</taxon>
        <taxon>Maltschvirus</taxon>
        <taxon>Maltschvirus maltsch</taxon>
    </lineage>
</organism>
<gene>
    <name evidence="1" type="ORF">UFOVP815_39</name>
</gene>
<name>A0A6J5P215_9CAUD</name>